<evidence type="ECO:0000313" key="1">
    <source>
        <dbReference type="EMBL" id="MDH2004881.1"/>
    </source>
</evidence>
<dbReference type="SUPFAM" id="SSF47413">
    <property type="entry name" value="lambda repressor-like DNA-binding domains"/>
    <property type="match status" value="1"/>
</dbReference>
<dbReference type="EMBL" id="JAOCJW010000006">
    <property type="protein sequence ID" value="MDH2004881.1"/>
    <property type="molecule type" value="Genomic_DNA"/>
</dbReference>
<evidence type="ECO:0000313" key="2">
    <source>
        <dbReference type="Proteomes" id="UP001161294"/>
    </source>
</evidence>
<dbReference type="InterPro" id="IPR010982">
    <property type="entry name" value="Lambda_DNA-bd_dom_sf"/>
</dbReference>
<comment type="caution">
    <text evidence="1">The sequence shown here is derived from an EMBL/GenBank/DDBJ whole genome shotgun (WGS) entry which is preliminary data.</text>
</comment>
<gene>
    <name evidence="1" type="ORF">N5J23_04845</name>
</gene>
<name>A0AA42W058_9BURK</name>
<dbReference type="GO" id="GO:0003677">
    <property type="term" value="F:DNA binding"/>
    <property type="evidence" value="ECO:0007669"/>
    <property type="project" value="InterPro"/>
</dbReference>
<organism evidence="1 2">
    <name type="scientific">Comamonas aquatica</name>
    <dbReference type="NCBI Taxonomy" id="225991"/>
    <lineage>
        <taxon>Bacteria</taxon>
        <taxon>Pseudomonadati</taxon>
        <taxon>Pseudomonadota</taxon>
        <taxon>Betaproteobacteria</taxon>
        <taxon>Burkholderiales</taxon>
        <taxon>Comamonadaceae</taxon>
        <taxon>Comamonas</taxon>
    </lineage>
</organism>
<evidence type="ECO:0008006" key="3">
    <source>
        <dbReference type="Google" id="ProtNLM"/>
    </source>
</evidence>
<dbReference type="Proteomes" id="UP001161294">
    <property type="component" value="Unassembled WGS sequence"/>
</dbReference>
<sequence>MNPHAQKVIDALDGTAEVARLCEVRMPSVSGWKRDGIPPARMMYLREVRKDVLVDIDLDAATAAPRVRRAKSTKEVPHG</sequence>
<protein>
    <recommendedName>
        <fullName evidence="3">Rha family transcriptional regulator</fullName>
    </recommendedName>
</protein>
<dbReference type="RefSeq" id="WP_279852809.1">
    <property type="nucleotide sequence ID" value="NZ_JAOCIA010000005.1"/>
</dbReference>
<accession>A0AA42W058</accession>
<proteinExistence type="predicted"/>
<dbReference type="Gene3D" id="1.10.260.40">
    <property type="entry name" value="lambda repressor-like DNA-binding domains"/>
    <property type="match status" value="1"/>
</dbReference>
<dbReference type="AlphaFoldDB" id="A0AA42W058"/>
<reference evidence="1" key="1">
    <citation type="submission" date="2022-09" db="EMBL/GenBank/DDBJ databases">
        <title>Intensive care unit water sources are persistently colonized with multi-drug resistant bacteria and are the site of extensive horizontal gene transfer of antibiotic resistance genes.</title>
        <authorList>
            <person name="Diorio-Toth L."/>
        </authorList>
    </citation>
    <scope>NUCLEOTIDE SEQUENCE</scope>
    <source>
        <strain evidence="1">GD03686</strain>
    </source>
</reference>